<evidence type="ECO:0000256" key="4">
    <source>
        <dbReference type="ARBA" id="ARBA00023157"/>
    </source>
</evidence>
<feature type="region of interest" description="Disordered" evidence="5">
    <location>
        <begin position="182"/>
        <end position="204"/>
    </location>
</feature>
<dbReference type="Pfam" id="PF05730">
    <property type="entry name" value="CFEM"/>
    <property type="match status" value="1"/>
</dbReference>
<evidence type="ECO:0000313" key="7">
    <source>
        <dbReference type="EMBL" id="KJA16380.1"/>
    </source>
</evidence>
<organism evidence="7 8">
    <name type="scientific">Hypholoma sublateritium (strain FD-334 SS-4)</name>
    <dbReference type="NCBI Taxonomy" id="945553"/>
    <lineage>
        <taxon>Eukaryota</taxon>
        <taxon>Fungi</taxon>
        <taxon>Dikarya</taxon>
        <taxon>Basidiomycota</taxon>
        <taxon>Agaricomycotina</taxon>
        <taxon>Agaricomycetes</taxon>
        <taxon>Agaricomycetidae</taxon>
        <taxon>Agaricales</taxon>
        <taxon>Agaricineae</taxon>
        <taxon>Strophariaceae</taxon>
        <taxon>Hypholoma</taxon>
    </lineage>
</organism>
<dbReference type="PROSITE" id="PS52012">
    <property type="entry name" value="CFEM"/>
    <property type="match status" value="1"/>
</dbReference>
<name>A0A0D2P7N3_HYPSF</name>
<reference evidence="8" key="1">
    <citation type="submission" date="2014-04" db="EMBL/GenBank/DDBJ databases">
        <title>Evolutionary Origins and Diversification of the Mycorrhizal Mutualists.</title>
        <authorList>
            <consortium name="DOE Joint Genome Institute"/>
            <consortium name="Mycorrhizal Genomics Consortium"/>
            <person name="Kohler A."/>
            <person name="Kuo A."/>
            <person name="Nagy L.G."/>
            <person name="Floudas D."/>
            <person name="Copeland A."/>
            <person name="Barry K.W."/>
            <person name="Cichocki N."/>
            <person name="Veneault-Fourrey C."/>
            <person name="LaButti K."/>
            <person name="Lindquist E.A."/>
            <person name="Lipzen A."/>
            <person name="Lundell T."/>
            <person name="Morin E."/>
            <person name="Murat C."/>
            <person name="Riley R."/>
            <person name="Ohm R."/>
            <person name="Sun H."/>
            <person name="Tunlid A."/>
            <person name="Henrissat B."/>
            <person name="Grigoriev I.V."/>
            <person name="Hibbett D.S."/>
            <person name="Martin F."/>
        </authorList>
    </citation>
    <scope>NUCLEOTIDE SEQUENCE [LARGE SCALE GENOMIC DNA]</scope>
    <source>
        <strain evidence="8">FD-334 SS-4</strain>
    </source>
</reference>
<dbReference type="EMBL" id="KN817622">
    <property type="protein sequence ID" value="KJA16380.1"/>
    <property type="molecule type" value="Genomic_DNA"/>
</dbReference>
<protein>
    <recommendedName>
        <fullName evidence="6">CFEM domain-containing protein</fullName>
    </recommendedName>
</protein>
<keyword evidence="3" id="KW-0732">Signal</keyword>
<evidence type="ECO:0000256" key="5">
    <source>
        <dbReference type="SAM" id="MobiDB-lite"/>
    </source>
</evidence>
<evidence type="ECO:0000259" key="6">
    <source>
        <dbReference type="PROSITE" id="PS52012"/>
    </source>
</evidence>
<dbReference type="AlphaFoldDB" id="A0A0D2P7N3"/>
<feature type="domain" description="CFEM" evidence="6">
    <location>
        <begin position="85"/>
        <end position="199"/>
    </location>
</feature>
<dbReference type="Proteomes" id="UP000054270">
    <property type="component" value="Unassembled WGS sequence"/>
</dbReference>
<evidence type="ECO:0000256" key="1">
    <source>
        <dbReference type="ARBA" id="ARBA00004613"/>
    </source>
</evidence>
<keyword evidence="8" id="KW-1185">Reference proteome</keyword>
<gene>
    <name evidence="7" type="ORF">HYPSUDRAFT_293818</name>
</gene>
<evidence type="ECO:0000256" key="2">
    <source>
        <dbReference type="ARBA" id="ARBA00022525"/>
    </source>
</evidence>
<dbReference type="OrthoDB" id="10693719at2759"/>
<evidence type="ECO:0000313" key="8">
    <source>
        <dbReference type="Proteomes" id="UP000054270"/>
    </source>
</evidence>
<accession>A0A0D2P7N3</accession>
<sequence length="249" mass="25753">MEHAIKRADRDLPCRRCTAVVMRRISPWAWHSHGRFLASLLPPSSIFSPPLRPPSVSYDAHRSLLLYPPTHAHTRTHAMPRPAAPMMILHMLCALALAGTLARAFTTDQFPYCALLCATNAAEVVKCKQTNTTCLCASPAFAQSVVTCTSMGGGCAPVDQPAVLAELAAICPDLPAPTLPTTAAHLASSPSSTSTPSSPTADKTATTTAVAATAVAAQASSVVSGAARLAVTPGAAVLLVNAVLLLRGA</sequence>
<dbReference type="GO" id="GO:0005576">
    <property type="term" value="C:extracellular region"/>
    <property type="evidence" value="ECO:0007669"/>
    <property type="project" value="UniProtKB-SubCell"/>
</dbReference>
<dbReference type="InterPro" id="IPR008427">
    <property type="entry name" value="Extracellular_membr_CFEM_dom"/>
</dbReference>
<keyword evidence="2" id="KW-0964">Secreted</keyword>
<proteinExistence type="predicted"/>
<keyword evidence="4" id="KW-1015">Disulfide bond</keyword>
<comment type="subcellular location">
    <subcellularLocation>
        <location evidence="1">Secreted</location>
    </subcellularLocation>
</comment>
<evidence type="ECO:0000256" key="3">
    <source>
        <dbReference type="ARBA" id="ARBA00022729"/>
    </source>
</evidence>